<dbReference type="Proteomes" id="UP000278792">
    <property type="component" value="Unassembled WGS sequence"/>
</dbReference>
<dbReference type="PANTHER" id="PTHR36154:SF1">
    <property type="entry name" value="DNA-BINDING TRANSCRIPTIONAL ACTIVATOR ALPA"/>
    <property type="match status" value="1"/>
</dbReference>
<dbReference type="EMBL" id="RKIK01000072">
    <property type="protein sequence ID" value="ROV58573.1"/>
    <property type="molecule type" value="Genomic_DNA"/>
</dbReference>
<gene>
    <name evidence="1" type="ORF">EGH82_17865</name>
</gene>
<dbReference type="Gene3D" id="1.10.238.160">
    <property type="match status" value="1"/>
</dbReference>
<reference evidence="1 2" key="1">
    <citation type="submission" date="2018-11" db="EMBL/GenBank/DDBJ databases">
        <title>Vibrio ponticus strain CAIM 1751 pathogenic for the snapper Lutjanus guttatus.</title>
        <authorList>
            <person name="Soto-Rodriguez S."/>
            <person name="Lozano-Olvera R."/>
            <person name="Gomez-Gil B."/>
        </authorList>
    </citation>
    <scope>NUCLEOTIDE SEQUENCE [LARGE SCALE GENOMIC DNA]</scope>
    <source>
        <strain evidence="1 2">CAIM 1751</strain>
    </source>
</reference>
<comment type="caution">
    <text evidence="1">The sequence shown here is derived from an EMBL/GenBank/DDBJ whole genome shotgun (WGS) entry which is preliminary data.</text>
</comment>
<evidence type="ECO:0000313" key="1">
    <source>
        <dbReference type="EMBL" id="ROV58573.1"/>
    </source>
</evidence>
<dbReference type="RefSeq" id="WP_123783110.1">
    <property type="nucleotide sequence ID" value="NZ_RKIK01000072.1"/>
</dbReference>
<name>A0A3N3DVR6_9VIBR</name>
<accession>A0A3N3DVR6</accession>
<dbReference type="Pfam" id="PF05930">
    <property type="entry name" value="Phage_AlpA"/>
    <property type="match status" value="1"/>
</dbReference>
<dbReference type="PANTHER" id="PTHR36154">
    <property type="entry name" value="DNA-BINDING TRANSCRIPTIONAL ACTIVATOR ALPA"/>
    <property type="match status" value="1"/>
</dbReference>
<protein>
    <submittedName>
        <fullName evidence="1">AlpA family transcriptional regulator</fullName>
    </submittedName>
</protein>
<sequence>MVKTKLMRLPQVLSTLGLSRSTLYSQIASGLFPKQINIGPRSVAWLSDEIDAVLTARICGYDDKHVKNLVQGIMSERESKMVDK</sequence>
<dbReference type="InterPro" id="IPR010260">
    <property type="entry name" value="AlpA"/>
</dbReference>
<organism evidence="1 2">
    <name type="scientific">Vibrio ponticus</name>
    <dbReference type="NCBI Taxonomy" id="265668"/>
    <lineage>
        <taxon>Bacteria</taxon>
        <taxon>Pseudomonadati</taxon>
        <taxon>Pseudomonadota</taxon>
        <taxon>Gammaproteobacteria</taxon>
        <taxon>Vibrionales</taxon>
        <taxon>Vibrionaceae</taxon>
        <taxon>Vibrio</taxon>
    </lineage>
</organism>
<dbReference type="AlphaFoldDB" id="A0A3N3DVR6"/>
<proteinExistence type="predicted"/>
<dbReference type="InterPro" id="IPR052931">
    <property type="entry name" value="Prophage_regulatory_activator"/>
</dbReference>
<evidence type="ECO:0000313" key="2">
    <source>
        <dbReference type="Proteomes" id="UP000278792"/>
    </source>
</evidence>